<dbReference type="PROSITE" id="PS50297">
    <property type="entry name" value="ANK_REP_REGION"/>
    <property type="match status" value="1"/>
</dbReference>
<dbReference type="InterPro" id="IPR000571">
    <property type="entry name" value="Znf_CCCH"/>
</dbReference>
<dbReference type="SMART" id="SM00248">
    <property type="entry name" value="ANK"/>
    <property type="match status" value="1"/>
</dbReference>
<dbReference type="SUPFAM" id="SSF48403">
    <property type="entry name" value="Ankyrin repeat"/>
    <property type="match status" value="1"/>
</dbReference>
<evidence type="ECO:0000256" key="5">
    <source>
        <dbReference type="ARBA" id="ARBA00023043"/>
    </source>
</evidence>
<evidence type="ECO:0000313" key="11">
    <source>
        <dbReference type="Proteomes" id="UP000298030"/>
    </source>
</evidence>
<evidence type="ECO:0000256" key="2">
    <source>
        <dbReference type="ARBA" id="ARBA00022737"/>
    </source>
</evidence>
<evidence type="ECO:0000256" key="1">
    <source>
        <dbReference type="ARBA" id="ARBA00022723"/>
    </source>
</evidence>
<evidence type="ECO:0000313" key="10">
    <source>
        <dbReference type="EMBL" id="TEB38925.1"/>
    </source>
</evidence>
<reference evidence="10 11" key="1">
    <citation type="journal article" date="2019" name="Nat. Ecol. Evol.">
        <title>Megaphylogeny resolves global patterns of mushroom evolution.</title>
        <authorList>
            <person name="Varga T."/>
            <person name="Krizsan K."/>
            <person name="Foldi C."/>
            <person name="Dima B."/>
            <person name="Sanchez-Garcia M."/>
            <person name="Sanchez-Ramirez S."/>
            <person name="Szollosi G.J."/>
            <person name="Szarkandi J.G."/>
            <person name="Papp V."/>
            <person name="Albert L."/>
            <person name="Andreopoulos W."/>
            <person name="Angelini C."/>
            <person name="Antonin V."/>
            <person name="Barry K.W."/>
            <person name="Bougher N.L."/>
            <person name="Buchanan P."/>
            <person name="Buyck B."/>
            <person name="Bense V."/>
            <person name="Catcheside P."/>
            <person name="Chovatia M."/>
            <person name="Cooper J."/>
            <person name="Damon W."/>
            <person name="Desjardin D."/>
            <person name="Finy P."/>
            <person name="Geml J."/>
            <person name="Haridas S."/>
            <person name="Hughes K."/>
            <person name="Justo A."/>
            <person name="Karasinski D."/>
            <person name="Kautmanova I."/>
            <person name="Kiss B."/>
            <person name="Kocsube S."/>
            <person name="Kotiranta H."/>
            <person name="LaButti K.M."/>
            <person name="Lechner B.E."/>
            <person name="Liimatainen K."/>
            <person name="Lipzen A."/>
            <person name="Lukacs Z."/>
            <person name="Mihaltcheva S."/>
            <person name="Morgado L.N."/>
            <person name="Niskanen T."/>
            <person name="Noordeloos M.E."/>
            <person name="Ohm R.A."/>
            <person name="Ortiz-Santana B."/>
            <person name="Ovrebo C."/>
            <person name="Racz N."/>
            <person name="Riley R."/>
            <person name="Savchenko A."/>
            <person name="Shiryaev A."/>
            <person name="Soop K."/>
            <person name="Spirin V."/>
            <person name="Szebenyi C."/>
            <person name="Tomsovsky M."/>
            <person name="Tulloss R.E."/>
            <person name="Uehling J."/>
            <person name="Grigoriev I.V."/>
            <person name="Vagvolgyi C."/>
            <person name="Papp T."/>
            <person name="Martin F.M."/>
            <person name="Miettinen O."/>
            <person name="Hibbett D.S."/>
            <person name="Nagy L.G."/>
        </authorList>
    </citation>
    <scope>NUCLEOTIDE SEQUENCE [LARGE SCALE GENOMIC DNA]</scope>
    <source>
        <strain evidence="10 11">FP101781</strain>
    </source>
</reference>
<dbReference type="Gene3D" id="1.25.40.20">
    <property type="entry name" value="Ankyrin repeat-containing domain"/>
    <property type="match status" value="1"/>
</dbReference>
<dbReference type="SMART" id="SM00356">
    <property type="entry name" value="ZnF_C3H1"/>
    <property type="match status" value="2"/>
</dbReference>
<feature type="region of interest" description="Disordered" evidence="8">
    <location>
        <begin position="410"/>
        <end position="597"/>
    </location>
</feature>
<sequence>MVSPIWKAVFDGDLDAVLAILNGPVDLEERDHTGATPLVEAVKNGHIEVVRVLLNKGADPYVATSHGRVETYTQDPAIYELVRSYQAPVHPDPSQENVYAHDDAGKGYYPPPPPPPGAYGYYPPMNGVMPPMGDAGVYYPPPHPNGDANAAAFGHLPPPDIAKMIPCRYYPACRFGVHCIFAHPVAPFNGPPPPPGQYPPFDPAMGSPYAYYPPPPPPAFQQPNINVTSQMSPMSPPPGPPSMHGRSPSEVVSPQAGFPNGAPHPPAMGHYGPMSPSSYPHPGPIPVPMSVPPLPPTMHHQPPPPSGPVPQSPTALYNPVVPFPGHDGQYFPPPPMGYPDADGKPPGSNGQLDGFVPQPAFRDGNGPRRGGAPRRNSFLKANKPPCMFFPSGRCKNGDDCRFPHILSENPGPNHAHHYFVPRGGAPRPPRGPSHVNGVSVISQKMGNMNVRDDAPRPQNGAAEGSSRSQSTDPGNRPKFQLGPHKHHHHQNGVNGKRVPGAATVRPQRVPSADDFPVLPGSVTPPKRVNGVNGPTAAQILSAPAPIKKENTASTVSTSGSVRARSPEPVSSKEEPQVEVTKHTPAPEKAHEATPVPVQTPALVAQKFPLSFAAAAKTAAAASAPETPKEVSVSA</sequence>
<keyword evidence="3 7" id="KW-0863">Zinc-finger</keyword>
<dbReference type="Pfam" id="PF14608">
    <property type="entry name" value="zf-CCCH_2"/>
    <property type="match status" value="2"/>
</dbReference>
<dbReference type="SUPFAM" id="SSF90229">
    <property type="entry name" value="CCCH zinc finger"/>
    <property type="match status" value="1"/>
</dbReference>
<keyword evidence="4 7" id="KW-0862">Zinc</keyword>
<evidence type="ECO:0000256" key="7">
    <source>
        <dbReference type="PROSITE-ProRule" id="PRU00723"/>
    </source>
</evidence>
<keyword evidence="11" id="KW-1185">Reference proteome</keyword>
<feature type="compositionally biased region" description="Pro residues" evidence="8">
    <location>
        <begin position="279"/>
        <end position="311"/>
    </location>
</feature>
<dbReference type="Pfam" id="PF12796">
    <property type="entry name" value="Ank_2"/>
    <property type="match status" value="1"/>
</dbReference>
<dbReference type="PANTHER" id="PTHR24171">
    <property type="entry name" value="ANKYRIN REPEAT DOMAIN-CONTAINING PROTEIN 39-RELATED"/>
    <property type="match status" value="1"/>
</dbReference>
<evidence type="ECO:0000256" key="6">
    <source>
        <dbReference type="PROSITE-ProRule" id="PRU00023"/>
    </source>
</evidence>
<dbReference type="InterPro" id="IPR036855">
    <property type="entry name" value="Znf_CCCH_sf"/>
</dbReference>
<feature type="region of interest" description="Disordered" evidence="8">
    <location>
        <begin position="220"/>
        <end position="313"/>
    </location>
</feature>
<keyword evidence="5 6" id="KW-0040">ANK repeat</keyword>
<feature type="zinc finger region" description="C3H1-type" evidence="7">
    <location>
        <begin position="380"/>
        <end position="407"/>
    </location>
</feature>
<organism evidence="10 11">
    <name type="scientific">Coprinellus micaceus</name>
    <name type="common">Glistening ink-cap mushroom</name>
    <name type="synonym">Coprinus micaceus</name>
    <dbReference type="NCBI Taxonomy" id="71717"/>
    <lineage>
        <taxon>Eukaryota</taxon>
        <taxon>Fungi</taxon>
        <taxon>Dikarya</taxon>
        <taxon>Basidiomycota</taxon>
        <taxon>Agaricomycotina</taxon>
        <taxon>Agaricomycetes</taxon>
        <taxon>Agaricomycetidae</taxon>
        <taxon>Agaricales</taxon>
        <taxon>Agaricineae</taxon>
        <taxon>Psathyrellaceae</taxon>
        <taxon>Coprinellus</taxon>
    </lineage>
</organism>
<feature type="compositionally biased region" description="Polar residues" evidence="8">
    <location>
        <begin position="551"/>
        <end position="560"/>
    </location>
</feature>
<evidence type="ECO:0000256" key="8">
    <source>
        <dbReference type="SAM" id="MobiDB-lite"/>
    </source>
</evidence>
<dbReference type="InterPro" id="IPR036770">
    <property type="entry name" value="Ankyrin_rpt-contain_sf"/>
</dbReference>
<evidence type="ECO:0000256" key="3">
    <source>
        <dbReference type="ARBA" id="ARBA00022771"/>
    </source>
</evidence>
<proteinExistence type="predicted"/>
<feature type="repeat" description="ANK" evidence="6">
    <location>
        <begin position="33"/>
        <end position="65"/>
    </location>
</feature>
<dbReference type="STRING" id="71717.A0A4Y7TXM9"/>
<dbReference type="GO" id="GO:0008270">
    <property type="term" value="F:zinc ion binding"/>
    <property type="evidence" value="ECO:0007669"/>
    <property type="project" value="UniProtKB-KW"/>
</dbReference>
<keyword evidence="2" id="KW-0677">Repeat</keyword>
<name>A0A4Y7TXM9_COPMI</name>
<dbReference type="PROSITE" id="PS50103">
    <property type="entry name" value="ZF_C3H1"/>
    <property type="match status" value="2"/>
</dbReference>
<feature type="domain" description="C3H1-type" evidence="9">
    <location>
        <begin position="161"/>
        <end position="186"/>
    </location>
</feature>
<dbReference type="InterPro" id="IPR002110">
    <property type="entry name" value="Ankyrin_rpt"/>
</dbReference>
<evidence type="ECO:0000256" key="4">
    <source>
        <dbReference type="ARBA" id="ARBA00022833"/>
    </source>
</evidence>
<feature type="region of interest" description="Disordered" evidence="8">
    <location>
        <begin position="360"/>
        <end position="379"/>
    </location>
</feature>
<comment type="caution">
    <text evidence="10">The sequence shown here is derived from an EMBL/GenBank/DDBJ whole genome shotgun (WGS) entry which is preliminary data.</text>
</comment>
<feature type="domain" description="C3H1-type" evidence="9">
    <location>
        <begin position="380"/>
        <end position="407"/>
    </location>
</feature>
<feature type="compositionally biased region" description="Low complexity" evidence="8">
    <location>
        <begin position="615"/>
        <end position="625"/>
    </location>
</feature>
<feature type="region of interest" description="Disordered" evidence="8">
    <location>
        <begin position="615"/>
        <end position="634"/>
    </location>
</feature>
<dbReference type="AlphaFoldDB" id="A0A4Y7TXM9"/>
<dbReference type="GO" id="GO:0010468">
    <property type="term" value="P:regulation of gene expression"/>
    <property type="evidence" value="ECO:0007669"/>
    <property type="project" value="UniProtKB-ARBA"/>
</dbReference>
<dbReference type="EMBL" id="QPFP01000002">
    <property type="protein sequence ID" value="TEB38925.1"/>
    <property type="molecule type" value="Genomic_DNA"/>
</dbReference>
<accession>A0A4Y7TXM9</accession>
<feature type="compositionally biased region" description="Basic and acidic residues" evidence="8">
    <location>
        <begin position="570"/>
        <end position="591"/>
    </location>
</feature>
<dbReference type="PROSITE" id="PS50088">
    <property type="entry name" value="ANK_REPEAT"/>
    <property type="match status" value="1"/>
</dbReference>
<keyword evidence="1 7" id="KW-0479">Metal-binding</keyword>
<protein>
    <recommendedName>
        <fullName evidence="9">C3H1-type domain-containing protein</fullName>
    </recommendedName>
</protein>
<gene>
    <name evidence="10" type="ORF">FA13DRAFT_418288</name>
</gene>
<dbReference type="OrthoDB" id="20872at2759"/>
<dbReference type="Gene3D" id="4.10.1000.10">
    <property type="entry name" value="Zinc finger, CCCH-type"/>
    <property type="match status" value="1"/>
</dbReference>
<dbReference type="Proteomes" id="UP000298030">
    <property type="component" value="Unassembled WGS sequence"/>
</dbReference>
<feature type="zinc finger region" description="C3H1-type" evidence="7">
    <location>
        <begin position="161"/>
        <end position="186"/>
    </location>
</feature>
<evidence type="ECO:0000259" key="9">
    <source>
        <dbReference type="PROSITE" id="PS50103"/>
    </source>
</evidence>